<organism evidence="2 3">
    <name type="scientific">Acetitomaculum ruminis DSM 5522</name>
    <dbReference type="NCBI Taxonomy" id="1120918"/>
    <lineage>
        <taxon>Bacteria</taxon>
        <taxon>Bacillati</taxon>
        <taxon>Bacillota</taxon>
        <taxon>Clostridia</taxon>
        <taxon>Lachnospirales</taxon>
        <taxon>Lachnospiraceae</taxon>
        <taxon>Acetitomaculum</taxon>
    </lineage>
</organism>
<dbReference type="GO" id="GO:0004725">
    <property type="term" value="F:protein tyrosine phosphatase activity"/>
    <property type="evidence" value="ECO:0007669"/>
    <property type="project" value="TreeGrafter"/>
</dbReference>
<dbReference type="Pfam" id="PF01451">
    <property type="entry name" value="LMWPc"/>
    <property type="match status" value="1"/>
</dbReference>
<proteinExistence type="predicted"/>
<dbReference type="Gene3D" id="3.40.50.2300">
    <property type="match status" value="1"/>
</dbReference>
<evidence type="ECO:0000313" key="3">
    <source>
        <dbReference type="Proteomes" id="UP000198838"/>
    </source>
</evidence>
<dbReference type="InterPro" id="IPR023485">
    <property type="entry name" value="Ptyr_pPase"/>
</dbReference>
<accession>A0A1I0YSV8</accession>
<dbReference type="EMBL" id="FOJY01000011">
    <property type="protein sequence ID" value="SFB16067.1"/>
    <property type="molecule type" value="Genomic_DNA"/>
</dbReference>
<keyword evidence="3" id="KW-1185">Reference proteome</keyword>
<reference evidence="2 3" key="1">
    <citation type="submission" date="2016-10" db="EMBL/GenBank/DDBJ databases">
        <authorList>
            <person name="de Groot N.N."/>
        </authorList>
    </citation>
    <scope>NUCLEOTIDE SEQUENCE [LARGE SCALE GENOMIC DNA]</scope>
    <source>
        <strain evidence="2 3">DSM 5522</strain>
    </source>
</reference>
<name>A0A1I0YSV8_9FIRM</name>
<sequence length="187" mass="21307">MKTYGTLSQNTLKNKKSMGKIEILAMEKEEKMMDEIKNIIFVCNNGNCRSQIAAGIFNKKAAQMNLDIRALSRGIVVLFEEPLNQKAEAVMLANGIDTSGLKSQQLKNEEFSKDVLVLVMERKQKEVILSDYDNAQNVFVFSEYNGKSGDIVQPYGKTLTVYDNCYKMIQEQIDCLLEKWRTDNARN</sequence>
<gene>
    <name evidence="2" type="ORF">SAMN05216249_11132</name>
</gene>
<dbReference type="AlphaFoldDB" id="A0A1I0YSV8"/>
<protein>
    <submittedName>
        <fullName evidence="2">Protein-tyrosine phosphatase</fullName>
    </submittedName>
</protein>
<dbReference type="InterPro" id="IPR050438">
    <property type="entry name" value="LMW_PTPase"/>
</dbReference>
<evidence type="ECO:0000313" key="2">
    <source>
        <dbReference type="EMBL" id="SFB16067.1"/>
    </source>
</evidence>
<dbReference type="Proteomes" id="UP000198838">
    <property type="component" value="Unassembled WGS sequence"/>
</dbReference>
<dbReference type="STRING" id="1120918.SAMN05216249_11132"/>
<dbReference type="PANTHER" id="PTHR11717:SF31">
    <property type="entry name" value="LOW MOLECULAR WEIGHT PROTEIN-TYROSINE-PHOSPHATASE ETP-RELATED"/>
    <property type="match status" value="1"/>
</dbReference>
<dbReference type="InterPro" id="IPR036196">
    <property type="entry name" value="Ptyr_pPase_sf"/>
</dbReference>
<dbReference type="PANTHER" id="PTHR11717">
    <property type="entry name" value="LOW MOLECULAR WEIGHT PROTEIN TYROSINE PHOSPHATASE"/>
    <property type="match status" value="1"/>
</dbReference>
<feature type="domain" description="Phosphotyrosine protein phosphatase I" evidence="1">
    <location>
        <begin position="37"/>
        <end position="179"/>
    </location>
</feature>
<dbReference type="SUPFAM" id="SSF52788">
    <property type="entry name" value="Phosphotyrosine protein phosphatases I"/>
    <property type="match status" value="1"/>
</dbReference>
<dbReference type="SMART" id="SM00226">
    <property type="entry name" value="LMWPc"/>
    <property type="match status" value="1"/>
</dbReference>
<evidence type="ECO:0000259" key="1">
    <source>
        <dbReference type="SMART" id="SM00226"/>
    </source>
</evidence>